<proteinExistence type="predicted"/>
<accession>A0A7S4PGZ7</accession>
<feature type="transmembrane region" description="Helical" evidence="1">
    <location>
        <begin position="1001"/>
        <end position="1023"/>
    </location>
</feature>
<organism evidence="2">
    <name type="scientific">Guillardia theta</name>
    <name type="common">Cryptophyte</name>
    <name type="synonym">Cryptomonas phi</name>
    <dbReference type="NCBI Taxonomy" id="55529"/>
    <lineage>
        <taxon>Eukaryota</taxon>
        <taxon>Cryptophyceae</taxon>
        <taxon>Pyrenomonadales</taxon>
        <taxon>Geminigeraceae</taxon>
        <taxon>Guillardia</taxon>
    </lineage>
</organism>
<keyword evidence="1" id="KW-1133">Transmembrane helix</keyword>
<feature type="transmembrane region" description="Helical" evidence="1">
    <location>
        <begin position="1055"/>
        <end position="1074"/>
    </location>
</feature>
<keyword evidence="1" id="KW-0472">Membrane</keyword>
<keyword evidence="1" id="KW-0812">Transmembrane</keyword>
<name>A0A7S4PGZ7_GUITH</name>
<evidence type="ECO:0000256" key="1">
    <source>
        <dbReference type="SAM" id="Phobius"/>
    </source>
</evidence>
<feature type="transmembrane region" description="Helical" evidence="1">
    <location>
        <begin position="1030"/>
        <end position="1049"/>
    </location>
</feature>
<gene>
    <name evidence="2" type="ORF">GTHE00462_LOCUS34759</name>
</gene>
<evidence type="ECO:0008006" key="3">
    <source>
        <dbReference type="Google" id="ProtNLM"/>
    </source>
</evidence>
<feature type="transmembrane region" description="Helical" evidence="1">
    <location>
        <begin position="972"/>
        <end position="995"/>
    </location>
</feature>
<feature type="transmembrane region" description="Helical" evidence="1">
    <location>
        <begin position="939"/>
        <end position="965"/>
    </location>
</feature>
<reference evidence="2" key="1">
    <citation type="submission" date="2021-01" db="EMBL/GenBank/DDBJ databases">
        <authorList>
            <person name="Corre E."/>
            <person name="Pelletier E."/>
            <person name="Niang G."/>
            <person name="Scheremetjew M."/>
            <person name="Finn R."/>
            <person name="Kale V."/>
            <person name="Holt S."/>
            <person name="Cochrane G."/>
            <person name="Meng A."/>
            <person name="Brown T."/>
            <person name="Cohen L."/>
        </authorList>
    </citation>
    <scope>NUCLEOTIDE SEQUENCE</scope>
    <source>
        <strain evidence="2">CCMP 2712</strain>
    </source>
</reference>
<protein>
    <recommendedName>
        <fullName evidence="3">RelA/SpoT domain-containing protein</fullName>
    </recommendedName>
</protein>
<sequence length="1342" mass="151156">MAEFPQVWLDYLVASSQGKGHRLQDSLEAAWTKIASQKLFEVLCSPHPFTWFLSARIFRVALVLVAFLLFFAPPFESALWSFGSIQEAEGPARYFRFTARKLQNGLAGPAITSPGIQSFGVLKGNCMIPMPGVSNDQEHFYVQRGAKASLTLRSDSLLSFNGFYLITPNISSGLLPVEFTLESSSDGEHWRVYVMPSMLSLARVATVSVGEDVPMEDFSRGFPPWQPKQLYQIDWNAITCRWPAFASIVERLLKGLGLLLAVVCASWGKCKSSVQSVCLGYFLAAVVGISQFIVRVSSCNLKADYVVLIESLTILFLFPCPLVFHECLVLELGAASSLLLLVVEAALKSDGAYIRAVELFFFLFLIAVRESHRASSRKSAMMHQAKLDKVWEDFLSEGEESSLMLLEEVAQACHRKARKTAKLRQFRMAYNPVTEEDSRTDMDRIRALETFASSRRFRTPSKFAASEAFTSFASVSLAETKEITNFDQLNAQGVTMQKLLVDKLLVLVERLQTAHGSTARFEETPMKSFEASCEKILRKYHGDVARHTDLVRQSIMFDRIQDIADCLQTLMEDREVVIVSLKNRLAGRDKVKNLGHVRDVCLKARLITEQTRFYGICAFVCEIRLVLTCLQSAATTSMLKDLKGYRRMHQVNISIRCLLFWSRLDCSAWIRRLKHHKIHKLSRVLVETLAETGREAGSLNSLFRSAAHTLTDEERHKDLLRQRCLFAGDTLGKRLQELQHAVKKSSASSVLFTSIPCTLAMQKTWFKALLIIWGIFYAVRGFGEGGLWQTYMRKQVFQVRSARMIVLQRRQDSVSAGGNYSLQLGWMLNGCKTSSAVQGVEDGDIFYFSFPSLESANAFYFITDSRSGTEGRDPVRFRLDVTSASGSPWQLANTSWTLKSGTKCDWDRYNAACIPRWDETYPTDLQRGAENVISLVTPLYMAAGTVFFLFPVVLGCFSGPIVSILGRPRMGVVCFSFAFWGTGVLGIAAAISSAVHGDSAGVALLFFLLGWGSSTTGLSLVFWEEKFLPTVLFNACITVVASISFYFITLGGGNFQFPITGLVLLVSWMAVQLMRRRAIHRAWLGIEDDVKYYNEVWRALTADQGTMGQVKKLKQIVASGSEAWSKGAICQLQRGEPGHGISSLQRPMGYDAARITCLDQLYNQAMLLELPFLRKVKELLKRWGGLVQEKAGDESEIRWVRYEGQETAALHGWARLKGFDRSIEKLHRSYKGKVWRLLDVVRQSMVFESLEEIVRCLKGICEDQELVILRVKNRFDPDFTSQQSGAYRDVCLNVRLDNEETHRLGVNFHVCELQLSLKDYKSWAMHSNGHQRYVAYRNTRAE</sequence>
<dbReference type="EMBL" id="HBKN01044375">
    <property type="protein sequence ID" value="CAE2333617.1"/>
    <property type="molecule type" value="Transcribed_RNA"/>
</dbReference>
<evidence type="ECO:0000313" key="2">
    <source>
        <dbReference type="EMBL" id="CAE2333617.1"/>
    </source>
</evidence>